<reference evidence="4 5" key="1">
    <citation type="submission" date="2024-10" db="EMBL/GenBank/DDBJ databases">
        <title>The Natural Products Discovery Center: Release of the First 8490 Sequenced Strains for Exploring Actinobacteria Biosynthetic Diversity.</title>
        <authorList>
            <person name="Kalkreuter E."/>
            <person name="Kautsar S.A."/>
            <person name="Yang D."/>
            <person name="Bader C.D."/>
            <person name="Teijaro C.N."/>
            <person name="Fluegel L."/>
            <person name="Davis C.M."/>
            <person name="Simpson J.R."/>
            <person name="Lauterbach L."/>
            <person name="Steele A.D."/>
            <person name="Gui C."/>
            <person name="Meng S."/>
            <person name="Li G."/>
            <person name="Viehrig K."/>
            <person name="Ye F."/>
            <person name="Su P."/>
            <person name="Kiefer A.F."/>
            <person name="Nichols A."/>
            <person name="Cepeda A.J."/>
            <person name="Yan W."/>
            <person name="Fan B."/>
            <person name="Jiang Y."/>
            <person name="Adhikari A."/>
            <person name="Zheng C.-J."/>
            <person name="Schuster L."/>
            <person name="Cowan T.M."/>
            <person name="Smanski M.J."/>
            <person name="Chevrette M.G."/>
            <person name="De Carvalho L.P.S."/>
            <person name="Shen B."/>
        </authorList>
    </citation>
    <scope>NUCLEOTIDE SEQUENCE [LARGE SCALE GENOMIC DNA]</scope>
    <source>
        <strain evidence="4 5">NPDC053399</strain>
    </source>
</reference>
<comment type="caution">
    <text evidence="4">The sequence shown here is derived from an EMBL/GenBank/DDBJ whole genome shotgun (WGS) entry which is preliminary data.</text>
</comment>
<dbReference type="InterPro" id="IPR029058">
    <property type="entry name" value="AB_hydrolase_fold"/>
</dbReference>
<accession>A0ABW8CC40</accession>
<keyword evidence="5" id="KW-1185">Reference proteome</keyword>
<dbReference type="InterPro" id="IPR010427">
    <property type="entry name" value="DUF1023"/>
</dbReference>
<evidence type="ECO:0000313" key="5">
    <source>
        <dbReference type="Proteomes" id="UP001614394"/>
    </source>
</evidence>
<dbReference type="Pfam" id="PF06259">
    <property type="entry name" value="Abhydrolase_8"/>
    <property type="match status" value="1"/>
</dbReference>
<keyword evidence="4" id="KW-0378">Hydrolase</keyword>
<sequence>MGTSTYPALGFDPCPGDPEGVTTLAGKWLDAAFVLTEVALRLDRTDEAQARWQGQAATTFRTELGANRDTIGKMRAAYEHNAGLLNQWAGQLREFQQQADALETQAAAIEAKRRSETAPHANPMLALRVPPTAPAKPSDLDQLQAGLSGLKTQAGQLNELYLDAARVLARGVSGLLALPSGTTGWYGQNIDSAEESLLIRQETHRKGGPVPIDPALRATWWNGLTPEEQAAMVRDHPDVVGSANGLPAAARNAANMLLLKKYRDEAEVAGGDRYNALNELYKSLTDPTDPGYRRPSFLLGIDQNGAQGHAIVCYGNPDTALNTAVYVPGTGSSLNHVNGDAGRARTMFDEANKSDPGSTASMVWLGYDAPQDVTTDSPFQSWADNGSPLLADYVNSLALTHQGASHVTVIGHSYGSTVVGESAAKHGMHADDIVVVGSPGLTVDHASDLHMDPHHVWAGKMANDVVIPLSAPLDPSKWGNDHSARFGTDPTSSDFGGRTFASGYGEPRPDKSHSDYWHDDQPSLANMTRVVTGHPQDVTAPSTAERDGNFPTGSVGPGNNFQIIGGVQQAIGHSVPDGYGDPLTHAGQAYSQAGHGINAATGAGTDLLSGDLEGAKHQAGDIVDDVGGAVKDVGNAIIDPFTGW</sequence>
<evidence type="ECO:0000256" key="2">
    <source>
        <dbReference type="SAM" id="MobiDB-lite"/>
    </source>
</evidence>
<gene>
    <name evidence="4" type="ORF">ACIGXA_26135</name>
</gene>
<dbReference type="Proteomes" id="UP001614394">
    <property type="component" value="Unassembled WGS sequence"/>
</dbReference>
<organism evidence="4 5">
    <name type="scientific">Streptomyces fildesensis</name>
    <dbReference type="NCBI Taxonomy" id="375757"/>
    <lineage>
        <taxon>Bacteria</taxon>
        <taxon>Bacillati</taxon>
        <taxon>Actinomycetota</taxon>
        <taxon>Actinomycetes</taxon>
        <taxon>Kitasatosporales</taxon>
        <taxon>Streptomycetaceae</taxon>
        <taxon>Streptomyces</taxon>
    </lineage>
</organism>
<proteinExistence type="predicted"/>
<name>A0ABW8CC40_9ACTN</name>
<dbReference type="GO" id="GO:0016787">
    <property type="term" value="F:hydrolase activity"/>
    <property type="evidence" value="ECO:0007669"/>
    <property type="project" value="UniProtKB-KW"/>
</dbReference>
<dbReference type="SUPFAM" id="SSF53474">
    <property type="entry name" value="alpha/beta-Hydrolases"/>
    <property type="match status" value="1"/>
</dbReference>
<feature type="compositionally biased region" description="Basic and acidic residues" evidence="2">
    <location>
        <begin position="507"/>
        <end position="516"/>
    </location>
</feature>
<dbReference type="EMBL" id="JBITYG010000008">
    <property type="protein sequence ID" value="MFI9104001.1"/>
    <property type="molecule type" value="Genomic_DNA"/>
</dbReference>
<feature type="domain" description="DUF1023" evidence="3">
    <location>
        <begin position="307"/>
        <end position="471"/>
    </location>
</feature>
<evidence type="ECO:0000256" key="1">
    <source>
        <dbReference type="SAM" id="Coils"/>
    </source>
</evidence>
<feature type="region of interest" description="Disordered" evidence="2">
    <location>
        <begin position="535"/>
        <end position="560"/>
    </location>
</feature>
<dbReference type="RefSeq" id="WP_399653778.1">
    <property type="nucleotide sequence ID" value="NZ_JBITYG010000008.1"/>
</dbReference>
<feature type="region of interest" description="Disordered" evidence="2">
    <location>
        <begin position="486"/>
        <end position="516"/>
    </location>
</feature>
<dbReference type="Gene3D" id="3.40.50.1820">
    <property type="entry name" value="alpha/beta hydrolase"/>
    <property type="match status" value="1"/>
</dbReference>
<keyword evidence="1" id="KW-0175">Coiled coil</keyword>
<feature type="coiled-coil region" evidence="1">
    <location>
        <begin position="85"/>
        <end position="112"/>
    </location>
</feature>
<protein>
    <submittedName>
        <fullName evidence="4">Alpha/beta hydrolase</fullName>
    </submittedName>
</protein>
<evidence type="ECO:0000313" key="4">
    <source>
        <dbReference type="EMBL" id="MFI9104001.1"/>
    </source>
</evidence>
<evidence type="ECO:0000259" key="3">
    <source>
        <dbReference type="Pfam" id="PF06259"/>
    </source>
</evidence>